<proteinExistence type="predicted"/>
<evidence type="ECO:0000256" key="1">
    <source>
        <dbReference type="SAM" id="Phobius"/>
    </source>
</evidence>
<gene>
    <name evidence="2" type="ORF">SAMN05421813_10576</name>
</gene>
<feature type="transmembrane region" description="Helical" evidence="1">
    <location>
        <begin position="152"/>
        <end position="175"/>
    </location>
</feature>
<protein>
    <recommendedName>
        <fullName evidence="4">DUF4153 domain-containing protein</fullName>
    </recommendedName>
</protein>
<keyword evidence="1" id="KW-0472">Membrane</keyword>
<dbReference type="Proteomes" id="UP000199226">
    <property type="component" value="Unassembled WGS sequence"/>
</dbReference>
<evidence type="ECO:0000313" key="3">
    <source>
        <dbReference type="Proteomes" id="UP000199226"/>
    </source>
</evidence>
<feature type="transmembrane region" description="Helical" evidence="1">
    <location>
        <begin position="83"/>
        <end position="100"/>
    </location>
</feature>
<feature type="transmembrane region" description="Helical" evidence="1">
    <location>
        <begin position="346"/>
        <end position="363"/>
    </location>
</feature>
<feature type="transmembrane region" description="Helical" evidence="1">
    <location>
        <begin position="20"/>
        <end position="38"/>
    </location>
</feature>
<feature type="transmembrane region" description="Helical" evidence="1">
    <location>
        <begin position="222"/>
        <end position="243"/>
    </location>
</feature>
<dbReference type="InterPro" id="IPR025291">
    <property type="entry name" value="DUF4153"/>
</dbReference>
<evidence type="ECO:0000313" key="2">
    <source>
        <dbReference type="EMBL" id="SDM04698.1"/>
    </source>
</evidence>
<dbReference type="EMBL" id="FNHH01000005">
    <property type="protein sequence ID" value="SDM04698.1"/>
    <property type="molecule type" value="Genomic_DNA"/>
</dbReference>
<dbReference type="AlphaFoldDB" id="A0A1G9Q0W5"/>
<sequence length="615" mass="70211">MKFPSLVALVQSSKKALTRFPLEILFALTGTLSATILVEIADLKLEAERYFIRLILISVLGLSLSLSATLFSESRAIKNSLKYLLRSAVIIICIGLFFLLDPLKQESDILKFLLLALSFHLLVSFSAFAGSGYIHAFWVFNKTIFLRFLTGGLYSAVLFLGLAAAIGSMNFLFNFKFDWDTFAILWIWIVGMFQTVFFLSGVPENLYLLEEDKSYPKGLKVFTQYVLIPLATVYALILLAYEAKILIEWELPKGLVANLVLGYAVFGILSLLLIYPVRNLDENKWLKKFSQSFYYILIPLISLLIWAILARIIDYGITEERYFLMILAGWLIFITAYFLISKSHDITIIPLSLCILTILSVYGPQGAFETSRRSQLNELSLLFEKYKSVEGGKIKTLKHVPEKEDMLRMVNIVDYLVDNHGLKSFNPVLDQDLQSVEDSLLLLTRSKKKNSRTDTWELRSNQKNWLYKHLNLKTDDRTGSKLNLGNNMFEAENIELLPLSKADFMLAVSQYPDSARSLINSSRLLISQVQNQNRFKVVYGSEVKYLQMDTLINKLDAELKKQELPEGQTLPVSRKLLTQNLELEGIALEILWNHLNYNDQKKLISANGYALIRIK</sequence>
<feature type="transmembrane region" description="Helical" evidence="1">
    <location>
        <begin position="50"/>
        <end position="71"/>
    </location>
</feature>
<feature type="transmembrane region" description="Helical" evidence="1">
    <location>
        <begin position="322"/>
        <end position="340"/>
    </location>
</feature>
<keyword evidence="1" id="KW-0812">Transmembrane</keyword>
<dbReference type="RefSeq" id="WP_090701347.1">
    <property type="nucleotide sequence ID" value="NZ_FNHH01000005.1"/>
</dbReference>
<dbReference type="OrthoDB" id="9809196at2"/>
<feature type="transmembrane region" description="Helical" evidence="1">
    <location>
        <begin position="112"/>
        <end position="140"/>
    </location>
</feature>
<dbReference type="Pfam" id="PF13687">
    <property type="entry name" value="DUF4153"/>
    <property type="match status" value="1"/>
</dbReference>
<keyword evidence="1" id="KW-1133">Transmembrane helix</keyword>
<keyword evidence="3" id="KW-1185">Reference proteome</keyword>
<dbReference type="STRING" id="990371.SAMN05421813_10576"/>
<evidence type="ECO:0008006" key="4">
    <source>
        <dbReference type="Google" id="ProtNLM"/>
    </source>
</evidence>
<reference evidence="3" key="1">
    <citation type="submission" date="2016-10" db="EMBL/GenBank/DDBJ databases">
        <authorList>
            <person name="Varghese N."/>
            <person name="Submissions S."/>
        </authorList>
    </citation>
    <scope>NUCLEOTIDE SEQUENCE [LARGE SCALE GENOMIC DNA]</scope>
    <source>
        <strain evidence="3">DSM 24536</strain>
    </source>
</reference>
<accession>A0A1G9Q0W5</accession>
<organism evidence="2 3">
    <name type="scientific">Daejeonella rubra</name>
    <dbReference type="NCBI Taxonomy" id="990371"/>
    <lineage>
        <taxon>Bacteria</taxon>
        <taxon>Pseudomonadati</taxon>
        <taxon>Bacteroidota</taxon>
        <taxon>Sphingobacteriia</taxon>
        <taxon>Sphingobacteriales</taxon>
        <taxon>Sphingobacteriaceae</taxon>
        <taxon>Daejeonella</taxon>
    </lineage>
</organism>
<feature type="transmembrane region" description="Helical" evidence="1">
    <location>
        <begin position="292"/>
        <end position="310"/>
    </location>
</feature>
<feature type="transmembrane region" description="Helical" evidence="1">
    <location>
        <begin position="255"/>
        <end position="277"/>
    </location>
</feature>
<feature type="transmembrane region" description="Helical" evidence="1">
    <location>
        <begin position="182"/>
        <end position="202"/>
    </location>
</feature>
<name>A0A1G9Q0W5_9SPHI</name>